<name>A0A919M7B9_9ACTN</name>
<keyword evidence="2" id="KW-1185">Reference proteome</keyword>
<reference evidence="1" key="1">
    <citation type="submission" date="2021-01" db="EMBL/GenBank/DDBJ databases">
        <title>Whole genome shotgun sequence of Actinoplanes cyaneus NBRC 14990.</title>
        <authorList>
            <person name="Komaki H."/>
            <person name="Tamura T."/>
        </authorList>
    </citation>
    <scope>NUCLEOTIDE SEQUENCE</scope>
    <source>
        <strain evidence="1">NBRC 14990</strain>
    </source>
</reference>
<dbReference type="InterPro" id="IPR027417">
    <property type="entry name" value="P-loop_NTPase"/>
</dbReference>
<proteinExistence type="predicted"/>
<dbReference type="Proteomes" id="UP000619479">
    <property type="component" value="Unassembled WGS sequence"/>
</dbReference>
<accession>A0A919M7B9</accession>
<protein>
    <submittedName>
        <fullName evidence="1">Uncharacterized protein</fullName>
    </submittedName>
</protein>
<organism evidence="1 2">
    <name type="scientific">Actinoplanes cyaneus</name>
    <dbReference type="NCBI Taxonomy" id="52696"/>
    <lineage>
        <taxon>Bacteria</taxon>
        <taxon>Bacillati</taxon>
        <taxon>Actinomycetota</taxon>
        <taxon>Actinomycetes</taxon>
        <taxon>Micromonosporales</taxon>
        <taxon>Micromonosporaceae</taxon>
        <taxon>Actinoplanes</taxon>
    </lineage>
</organism>
<dbReference type="RefSeq" id="WP_203748888.1">
    <property type="nucleotide sequence ID" value="NZ_BAAAUC010000051.1"/>
</dbReference>
<dbReference type="AlphaFoldDB" id="A0A919M7B9"/>
<evidence type="ECO:0000313" key="1">
    <source>
        <dbReference type="EMBL" id="GID68632.1"/>
    </source>
</evidence>
<evidence type="ECO:0000313" key="2">
    <source>
        <dbReference type="Proteomes" id="UP000619479"/>
    </source>
</evidence>
<comment type="caution">
    <text evidence="1">The sequence shown here is derived from an EMBL/GenBank/DDBJ whole genome shotgun (WGS) entry which is preliminary data.</text>
</comment>
<sequence>MPAESPRIIAPAQSSLRPLTLARVKRQTLLDRAMKHQRETDRRVVMLTGEGGIGKSVLLGQWLETINADPDRGAAALVACGDVQLSESGATRNQVDDAFGAAIGRQPLLATLGQLRADHGRVTLLVDTLDLLTGPGTVSPIAALLAEALEIAEVVVTCRHDEYRAYFENAVQTAPRLADRLVAVPLPPLSPAEVVDWAGRYSAQHPAATGADDVETAAFMESLREGLWREGAIRDVCTIPLRLRLTCEVFTRHGHLPEELTVTGLYDAYWESRVALHGGRRSAVSDAKQDAALAVAAQLLGDEGHLALTVPARRLDAGLRSGLRSLASEGVLIETKTGWQFFHQSFAEYAVARWMLAEGVDGAPIATLSKQLADGQTRLWTIAGSALAQVEPEDAATFTRLATHLPPTGPVGVQAHTVAALHQHDPAVLTRLVETVRVRPELWPAMLPALGKAPRDVEAVPAVVAGALAQDPPALAGPVTAAFTSLAGRARPARAASVVTTALSAFHREHARCDRKVIDQHVSRVLQTQQRPVPADVLDQLLDRLPDYLAAFGPLFRQAVVRVFLANAETLDESQILAFGRAVLAVTAPPLDDDEPVALMRLLWRCAPLRAEHGWSAWRTLITGTLPEGLWHNAVVRFAAALAADDASVRAEIVDDLVQGRGAGTPHVNTFEHVVKATPEWVAARLLAGPVPTDRMAVGAVTSSAPLFAAGLPVADAAALADWLTTVRDRQPRLVWPAQVALLGGSVPRQKQLFDELIRTNPSGAVLASTVDAWLFRSTRQVLDELTPQLRQILSGSNSDVLQTRARLEGRLAQDDPSARAWIREQLLERPSPRIASTAVKTIADGLAAIDRPMEPATAAWLAELVGTRHNDACRGILALLADERRTGPEAFAALAASLVPVLADRFEESLRGSADPQLSQALLDCLIRADGTAPIAPEVVRSMFDAVWANIPGSTAQAALVRIVTTLSGTLLARRLPRDEVRDLIGARLAGFDPGAIANKTVRAVASLLGGLARRDPAGPDWMEDLFWRPDTALSTRLSIAEALLSLDDNRITSHAHRLTQQAGCPDEVTAYVLPRLRG</sequence>
<dbReference type="SUPFAM" id="SSF52540">
    <property type="entry name" value="P-loop containing nucleoside triphosphate hydrolases"/>
    <property type="match status" value="1"/>
</dbReference>
<dbReference type="EMBL" id="BOMH01000050">
    <property type="protein sequence ID" value="GID68632.1"/>
    <property type="molecule type" value="Genomic_DNA"/>
</dbReference>
<dbReference type="Gene3D" id="3.40.50.300">
    <property type="entry name" value="P-loop containing nucleotide triphosphate hydrolases"/>
    <property type="match status" value="1"/>
</dbReference>
<gene>
    <name evidence="1" type="ORF">Acy02nite_65130</name>
</gene>